<dbReference type="RefSeq" id="WP_097939745.1">
    <property type="nucleotide sequence ID" value="NZ_BLKS01000001.1"/>
</dbReference>
<reference evidence="2" key="3">
    <citation type="submission" date="2020-02" db="EMBL/GenBank/DDBJ databases">
        <authorList>
            <person name="Matsumoto Y."/>
            <person name="Motooka D."/>
            <person name="Nakamura S."/>
        </authorList>
    </citation>
    <scope>NUCLEOTIDE SEQUENCE</scope>
    <source>
        <strain evidence="2">JCM 6377</strain>
    </source>
</reference>
<gene>
    <name evidence="3" type="ORF">CQY20_08725</name>
    <name evidence="2" type="ORF">MAGR_29100</name>
</gene>
<sequence length="99" mass="10087">MKNYLIAGLLGTGMTTATLLVAGAASAAPTGPSQVEETVRTLQASGYNVVVNRTGAAPLSSCTVQAVRPGQTHKTFDSRGSSTPSETIVAETVYVDLAC</sequence>
<feature type="signal peptide" evidence="1">
    <location>
        <begin position="1"/>
        <end position="27"/>
    </location>
</feature>
<protein>
    <recommendedName>
        <fullName evidence="6">PASTA domain-containing protein</fullName>
    </recommendedName>
</protein>
<name>A0A2A7N8I1_MYCAG</name>
<reference evidence="3 4" key="1">
    <citation type="submission" date="2017-10" db="EMBL/GenBank/DDBJ databases">
        <title>The new phylogeny of genus Mycobacterium.</title>
        <authorList>
            <person name="Tortoli E."/>
            <person name="Trovato A."/>
            <person name="Cirillo D.M."/>
        </authorList>
    </citation>
    <scope>NUCLEOTIDE SEQUENCE [LARGE SCALE GENOMIC DNA]</scope>
    <source>
        <strain evidence="3 4">CCUG37673</strain>
    </source>
</reference>
<evidence type="ECO:0000313" key="3">
    <source>
        <dbReference type="EMBL" id="PEG40027.1"/>
    </source>
</evidence>
<evidence type="ECO:0000256" key="1">
    <source>
        <dbReference type="SAM" id="SignalP"/>
    </source>
</evidence>
<keyword evidence="1" id="KW-0732">Signal</keyword>
<reference evidence="2 5" key="2">
    <citation type="journal article" date="2019" name="Emerg. Microbes Infect.">
        <title>Comprehensive subspecies identification of 175 nontuberculous mycobacteria species based on 7547 genomic profiles.</title>
        <authorList>
            <person name="Matsumoto Y."/>
            <person name="Kinjo T."/>
            <person name="Motooka D."/>
            <person name="Nabeya D."/>
            <person name="Jung N."/>
            <person name="Uechi K."/>
            <person name="Horii T."/>
            <person name="Iida T."/>
            <person name="Fujita J."/>
            <person name="Nakamura S."/>
        </authorList>
    </citation>
    <scope>NUCLEOTIDE SEQUENCE [LARGE SCALE GENOMIC DNA]</scope>
    <source>
        <strain evidence="2 5">JCM 6377</strain>
    </source>
</reference>
<evidence type="ECO:0000313" key="2">
    <source>
        <dbReference type="EMBL" id="GFG51469.1"/>
    </source>
</evidence>
<proteinExistence type="predicted"/>
<comment type="caution">
    <text evidence="3">The sequence shown here is derived from an EMBL/GenBank/DDBJ whole genome shotgun (WGS) entry which is preliminary data.</text>
</comment>
<keyword evidence="4" id="KW-1185">Reference proteome</keyword>
<evidence type="ECO:0008006" key="6">
    <source>
        <dbReference type="Google" id="ProtNLM"/>
    </source>
</evidence>
<dbReference type="OrthoDB" id="4633929at2"/>
<evidence type="ECO:0000313" key="5">
    <source>
        <dbReference type="Proteomes" id="UP000465302"/>
    </source>
</evidence>
<organism evidence="3 4">
    <name type="scientific">Mycolicibacterium agri</name>
    <name type="common">Mycobacterium agri</name>
    <dbReference type="NCBI Taxonomy" id="36811"/>
    <lineage>
        <taxon>Bacteria</taxon>
        <taxon>Bacillati</taxon>
        <taxon>Actinomycetota</taxon>
        <taxon>Actinomycetes</taxon>
        <taxon>Mycobacteriales</taxon>
        <taxon>Mycobacteriaceae</taxon>
        <taxon>Mycolicibacterium</taxon>
    </lineage>
</organism>
<accession>A0A2A7N8I1</accession>
<feature type="chain" id="PRO_5036315622" description="PASTA domain-containing protein" evidence="1">
    <location>
        <begin position="28"/>
        <end position="99"/>
    </location>
</feature>
<evidence type="ECO:0000313" key="4">
    <source>
        <dbReference type="Proteomes" id="UP000220914"/>
    </source>
</evidence>
<dbReference type="EMBL" id="PDCP01000012">
    <property type="protein sequence ID" value="PEG40027.1"/>
    <property type="molecule type" value="Genomic_DNA"/>
</dbReference>
<dbReference type="EMBL" id="BLKS01000001">
    <property type="protein sequence ID" value="GFG51469.1"/>
    <property type="molecule type" value="Genomic_DNA"/>
</dbReference>
<dbReference type="Proteomes" id="UP000465302">
    <property type="component" value="Unassembled WGS sequence"/>
</dbReference>
<dbReference type="Proteomes" id="UP000220914">
    <property type="component" value="Unassembled WGS sequence"/>
</dbReference>
<dbReference type="AlphaFoldDB" id="A0A2A7N8I1"/>